<dbReference type="AlphaFoldDB" id="A0A8X6MZH3"/>
<dbReference type="InterPro" id="IPR012337">
    <property type="entry name" value="RNaseH-like_sf"/>
</dbReference>
<dbReference type="OrthoDB" id="421040at2759"/>
<reference evidence="1" key="1">
    <citation type="submission" date="2020-08" db="EMBL/GenBank/DDBJ databases">
        <title>Multicomponent nature underlies the extraordinary mechanical properties of spider dragline silk.</title>
        <authorList>
            <person name="Kono N."/>
            <person name="Nakamura H."/>
            <person name="Mori M."/>
            <person name="Yoshida Y."/>
            <person name="Ohtoshi R."/>
            <person name="Malay A.D."/>
            <person name="Moran D.A.P."/>
            <person name="Tomita M."/>
            <person name="Numata K."/>
            <person name="Arakawa K."/>
        </authorList>
    </citation>
    <scope>NUCLEOTIDE SEQUENCE</scope>
</reference>
<accession>A0A8X6MZH3</accession>
<protein>
    <submittedName>
        <fullName evidence="1">RNase H domain-containing protein</fullName>
    </submittedName>
</protein>
<organism evidence="1 2">
    <name type="scientific">Nephila pilipes</name>
    <name type="common">Giant wood spider</name>
    <name type="synonym">Nephila maculata</name>
    <dbReference type="NCBI Taxonomy" id="299642"/>
    <lineage>
        <taxon>Eukaryota</taxon>
        <taxon>Metazoa</taxon>
        <taxon>Ecdysozoa</taxon>
        <taxon>Arthropoda</taxon>
        <taxon>Chelicerata</taxon>
        <taxon>Arachnida</taxon>
        <taxon>Araneae</taxon>
        <taxon>Araneomorphae</taxon>
        <taxon>Entelegynae</taxon>
        <taxon>Araneoidea</taxon>
        <taxon>Nephilidae</taxon>
        <taxon>Nephila</taxon>
    </lineage>
</organism>
<dbReference type="InterPro" id="IPR036397">
    <property type="entry name" value="RNaseH_sf"/>
</dbReference>
<dbReference type="SUPFAM" id="SSF53098">
    <property type="entry name" value="Ribonuclease H-like"/>
    <property type="match status" value="1"/>
</dbReference>
<gene>
    <name evidence="1" type="primary">AVEN_22160_1</name>
    <name evidence="1" type="ORF">NPIL_673721</name>
</gene>
<evidence type="ECO:0000313" key="2">
    <source>
        <dbReference type="Proteomes" id="UP000887013"/>
    </source>
</evidence>
<dbReference type="GO" id="GO:0003676">
    <property type="term" value="F:nucleic acid binding"/>
    <property type="evidence" value="ECO:0007669"/>
    <property type="project" value="InterPro"/>
</dbReference>
<comment type="caution">
    <text evidence="1">The sequence shown here is derived from an EMBL/GenBank/DDBJ whole genome shotgun (WGS) entry which is preliminary data.</text>
</comment>
<dbReference type="Gene3D" id="3.30.420.10">
    <property type="entry name" value="Ribonuclease H-like superfamily/Ribonuclease H"/>
    <property type="match status" value="1"/>
</dbReference>
<name>A0A8X6MZH3_NEPPI</name>
<dbReference type="Proteomes" id="UP000887013">
    <property type="component" value="Unassembled WGS sequence"/>
</dbReference>
<evidence type="ECO:0000313" key="1">
    <source>
        <dbReference type="EMBL" id="GFS85676.1"/>
    </source>
</evidence>
<keyword evidence="2" id="KW-1185">Reference proteome</keyword>
<dbReference type="EMBL" id="BMAW01098605">
    <property type="protein sequence ID" value="GFS85676.1"/>
    <property type="molecule type" value="Genomic_DNA"/>
</dbReference>
<sequence>MLLNGISAVVAVFETRYNTQKFVPGSISSSLERSIENFSTFMVLHDYKPMKEIMTRFRNLLLKLYGFQPSIILNQQPLTVDKHPKYLGIVLDPEILKYGCPIYCRASESNLQKLERVKLSADRIITGLRNSCPNDIVLYEADMQPLELRRSACLVKYYNKLYCLGSRNRTSAFLKVRSNNQRLKREVHSVKCSLPIISLVLWNNTRHCFKLTLEKIDVVPGEAVQMFTDGSKNDRDCSSNGIYIKYTDQEIHLQWILSHFGIEDNEIADTLAKTGASEPSVPTAPLTYLEIFSRAKSQN</sequence>
<proteinExistence type="predicted"/>